<protein>
    <recommendedName>
        <fullName evidence="3">PknH-like extracellular domain-containing protein</fullName>
    </recommendedName>
</protein>
<dbReference type="EMBL" id="JACGWT010000002">
    <property type="protein sequence ID" value="MBA8793364.1"/>
    <property type="molecule type" value="Genomic_DNA"/>
</dbReference>
<dbReference type="InterPro" id="IPR006311">
    <property type="entry name" value="TAT_signal"/>
</dbReference>
<sequence>MTIPRTTGHPTTDPGRTVGRRRLSGRAGLALAGAGLLAATGLGALGQATPAQAAPSAPLSTVDLLQSTDVGALRANLGELNQQQTDLYGARTVSACTGEAGLDSVTGDKTLVSLGSTWSNADGENRALVTEAVAQARTPAAAARAANAVVTALRACQHEPKGHWRYGRVYHGPLRDGDHVWLDAIDGNGTVSGGVAVMLRGDRFGVVEVSNAVGDGDDAIKNTVLPAEQRLGG</sequence>
<proteinExistence type="predicted"/>
<dbReference type="AlphaFoldDB" id="A0A7W3P4X8"/>
<evidence type="ECO:0000313" key="2">
    <source>
        <dbReference type="Proteomes" id="UP000523079"/>
    </source>
</evidence>
<comment type="caution">
    <text evidence="1">The sequence shown here is derived from an EMBL/GenBank/DDBJ whole genome shotgun (WGS) entry which is preliminary data.</text>
</comment>
<keyword evidence="2" id="KW-1185">Reference proteome</keyword>
<dbReference type="RefSeq" id="WP_182559005.1">
    <property type="nucleotide sequence ID" value="NZ_JACGWT010000002.1"/>
</dbReference>
<name>A0A7W3P4X8_9ACTN</name>
<gene>
    <name evidence="1" type="ORF">FHX74_000969</name>
</gene>
<organism evidence="1 2">
    <name type="scientific">Microlunatus kandeliicorticis</name>
    <dbReference type="NCBI Taxonomy" id="1759536"/>
    <lineage>
        <taxon>Bacteria</taxon>
        <taxon>Bacillati</taxon>
        <taxon>Actinomycetota</taxon>
        <taxon>Actinomycetes</taxon>
        <taxon>Propionibacteriales</taxon>
        <taxon>Propionibacteriaceae</taxon>
        <taxon>Microlunatus</taxon>
    </lineage>
</organism>
<accession>A0A7W3P4X8</accession>
<evidence type="ECO:0000313" key="1">
    <source>
        <dbReference type="EMBL" id="MBA8793364.1"/>
    </source>
</evidence>
<dbReference type="Proteomes" id="UP000523079">
    <property type="component" value="Unassembled WGS sequence"/>
</dbReference>
<dbReference type="PROSITE" id="PS51318">
    <property type="entry name" value="TAT"/>
    <property type="match status" value="1"/>
</dbReference>
<evidence type="ECO:0008006" key="3">
    <source>
        <dbReference type="Google" id="ProtNLM"/>
    </source>
</evidence>
<reference evidence="1 2" key="1">
    <citation type="submission" date="2020-07" db="EMBL/GenBank/DDBJ databases">
        <title>Sequencing the genomes of 1000 actinobacteria strains.</title>
        <authorList>
            <person name="Klenk H.-P."/>
        </authorList>
    </citation>
    <scope>NUCLEOTIDE SEQUENCE [LARGE SCALE GENOMIC DNA]</scope>
    <source>
        <strain evidence="1 2">DSM 100723</strain>
    </source>
</reference>